<accession>Q3A0F1</accession>
<feature type="region of interest" description="Disordered" evidence="1">
    <location>
        <begin position="260"/>
        <end position="295"/>
    </location>
</feature>
<proteinExistence type="predicted"/>
<dbReference type="KEGG" id="pca:Pcar_2921"/>
<feature type="compositionally biased region" description="Basic and acidic residues" evidence="1">
    <location>
        <begin position="274"/>
        <end position="288"/>
    </location>
</feature>
<evidence type="ECO:0000256" key="1">
    <source>
        <dbReference type="SAM" id="MobiDB-lite"/>
    </source>
</evidence>
<dbReference type="HOGENOM" id="CLU_555319_0_0_7"/>
<evidence type="ECO:0000313" key="2">
    <source>
        <dbReference type="EMBL" id="ABA90156.1"/>
    </source>
</evidence>
<dbReference type="EMBL" id="CP000142">
    <property type="protein sequence ID" value="ABA90156.1"/>
    <property type="molecule type" value="Genomic_DNA"/>
</dbReference>
<dbReference type="STRING" id="338963.Pcar_2921"/>
<keyword evidence="3" id="KW-1185">Reference proteome</keyword>
<dbReference type="InterPro" id="IPR016421">
    <property type="entry name" value="Transposition_TnsE"/>
</dbReference>
<gene>
    <name evidence="2" type="ordered locus">Pcar_2921</name>
</gene>
<organism evidence="2 3">
    <name type="scientific">Syntrophotalea carbinolica (strain DSM 2380 / NBRC 103641 / GraBd1)</name>
    <name type="common">Pelobacter carbinolicus</name>
    <dbReference type="NCBI Taxonomy" id="338963"/>
    <lineage>
        <taxon>Bacteria</taxon>
        <taxon>Pseudomonadati</taxon>
        <taxon>Thermodesulfobacteriota</taxon>
        <taxon>Desulfuromonadia</taxon>
        <taxon>Desulfuromonadales</taxon>
        <taxon>Syntrophotaleaceae</taxon>
        <taxon>Syntrophotalea</taxon>
    </lineage>
</organism>
<name>Q3A0F1_SYNC1</name>
<reference evidence="2 3" key="2">
    <citation type="journal article" date="2012" name="BMC Genomics">
        <title>The genome of Pelobacter carbinolicus reveals surprising metabolic capabilities and physiological features.</title>
        <authorList>
            <person name="Aklujkar M."/>
            <person name="Haveman S.A."/>
            <person name="Didonato R.Jr."/>
            <person name="Chertkov O."/>
            <person name="Han C.S."/>
            <person name="Land M.L."/>
            <person name="Brown P."/>
            <person name="Lovley D.R."/>
        </authorList>
    </citation>
    <scope>NUCLEOTIDE SEQUENCE [LARGE SCALE GENOMIC DNA]</scope>
    <source>
        <strain evidence="3">DSM 2380 / NBRC 103641 / GraBd1</strain>
    </source>
</reference>
<dbReference type="Proteomes" id="UP000002534">
    <property type="component" value="Chromosome"/>
</dbReference>
<sequence length="491" mass="56466">MLVIGSCYLNKERIPSRESEQYSFSVADWSDCYHDQYGGSWFFLTDFEGRKIRVRQFELARAMFLQNAHLARTAFRSNGLSGLANIESGGDRTLIRFNRLSDYPASNLRSRSSRFHLAWMFLDQQARKSFGSIFENWVKRDGSAWSFEFKPPDLQGWTISAFGAFEENYKEHFFEIEEVVSLHNPIFDYSNKIEIYHPRFREPLPLVPPGGKNPVIDPVDSDPDLNLQGLPLLGRRLDSITDQRFSFTFGNELNIALNVDKRRPQVPPTVNQDSDPRKEEAGVGHAEESGTTQELDYGINRTDEGDEQVADLIPAESTARFKLFKQVIEELVEREHYRAGEIRCYELPWPNTKRLTALRTETGKPALFHLATLYYSELPLVVIEVDTESLKKNHALSTLVASFGGDVVKGIRNVMQACSDDGVRWNKRVIKDHCNVFVLCKHPHRITHGNEDAQVRTPDEYHQAWVGILEKRVEQVFIIFKERTDQSSELQ</sequence>
<protein>
    <submittedName>
        <fullName evidence="2">Tn7 transposon helper protein, putative</fullName>
    </submittedName>
</protein>
<dbReference type="eggNOG" id="ENOG502Z8JW">
    <property type="taxonomic scope" value="Bacteria"/>
</dbReference>
<dbReference type="PIRSF" id="PIRSF004567">
    <property type="entry name" value="Transposition_TnsE"/>
    <property type="match status" value="1"/>
</dbReference>
<evidence type="ECO:0000313" key="3">
    <source>
        <dbReference type="Proteomes" id="UP000002534"/>
    </source>
</evidence>
<reference evidence="3" key="1">
    <citation type="submission" date="2005-10" db="EMBL/GenBank/DDBJ databases">
        <title>Complete sequence of Pelobacter carbinolicus DSM 2380.</title>
        <authorList>
            <person name="Copeland A."/>
            <person name="Lucas S."/>
            <person name="Lapidus A."/>
            <person name="Barry K."/>
            <person name="Detter J.C."/>
            <person name="Glavina T."/>
            <person name="Hammon N."/>
            <person name="Israni S."/>
            <person name="Pitluck S."/>
            <person name="Chertkov O."/>
            <person name="Schmutz J."/>
            <person name="Larimer F."/>
            <person name="Land M."/>
            <person name="Kyrpides N."/>
            <person name="Ivanova N."/>
            <person name="Richardson P."/>
        </authorList>
    </citation>
    <scope>NUCLEOTIDE SEQUENCE [LARGE SCALE GENOMIC DNA]</scope>
    <source>
        <strain evidence="3">DSM 2380 / NBRC 103641 / GraBd1</strain>
    </source>
</reference>
<dbReference type="AlphaFoldDB" id="Q3A0F1"/>